<reference evidence="1 2" key="1">
    <citation type="submission" date="2012-05" db="EMBL/GenBank/DDBJ databases">
        <authorList>
            <person name="Weinstock G."/>
            <person name="Sodergren E."/>
            <person name="Lobos E.A."/>
            <person name="Fulton L."/>
            <person name="Fulton R."/>
            <person name="Courtney L."/>
            <person name="Fronick C."/>
            <person name="O'Laughlin M."/>
            <person name="Godfrey J."/>
            <person name="Wilson R.M."/>
            <person name="Miner T."/>
            <person name="Farmer C."/>
            <person name="Delehaunty K."/>
            <person name="Cordes M."/>
            <person name="Minx P."/>
            <person name="Tomlinson C."/>
            <person name="Chen J."/>
            <person name="Wollam A."/>
            <person name="Pepin K.H."/>
            <person name="Bhonagiri V."/>
            <person name="Zhang X."/>
            <person name="Suruliraj S."/>
            <person name="Warren W."/>
            <person name="Mitreva M."/>
            <person name="Mardis E.R."/>
            <person name="Wilson R.K."/>
        </authorList>
    </citation>
    <scope>NUCLEOTIDE SEQUENCE [LARGE SCALE GENOMIC DNA]</scope>
    <source>
        <strain evidence="1 2">F0055</strain>
    </source>
</reference>
<dbReference type="EMBL" id="AMEP01000142">
    <property type="protein sequence ID" value="EKX97281.1"/>
    <property type="molecule type" value="Genomic_DNA"/>
</dbReference>
<sequence>MEPFVKIVSVNTKKTYFQFVKRNLPYAKVVYLTHFNARTSDRLSRCAVKSCIFAMCFKDYKR</sequence>
<keyword evidence="2" id="KW-1185">Reference proteome</keyword>
<protein>
    <submittedName>
        <fullName evidence="1">Uncharacterized protein</fullName>
    </submittedName>
</protein>
<evidence type="ECO:0000313" key="2">
    <source>
        <dbReference type="Proteomes" id="UP000010433"/>
    </source>
</evidence>
<evidence type="ECO:0000313" key="1">
    <source>
        <dbReference type="EMBL" id="EKX97281.1"/>
    </source>
</evidence>
<dbReference type="HOGENOM" id="CLU_2900487_0_0_10"/>
<dbReference type="STRING" id="1127699.HMPREF9151_02199"/>
<proteinExistence type="predicted"/>
<gene>
    <name evidence="1" type="ORF">HMPREF9151_02199</name>
</gene>
<dbReference type="Proteomes" id="UP000010433">
    <property type="component" value="Unassembled WGS sequence"/>
</dbReference>
<dbReference type="AlphaFoldDB" id="L1N227"/>
<organism evidence="1 2">
    <name type="scientific">Hoylesella saccharolytica F0055</name>
    <dbReference type="NCBI Taxonomy" id="1127699"/>
    <lineage>
        <taxon>Bacteria</taxon>
        <taxon>Pseudomonadati</taxon>
        <taxon>Bacteroidota</taxon>
        <taxon>Bacteroidia</taxon>
        <taxon>Bacteroidales</taxon>
        <taxon>Prevotellaceae</taxon>
        <taxon>Hoylesella</taxon>
    </lineage>
</organism>
<dbReference type="PATRIC" id="fig|1127699.3.peg.2011"/>
<name>L1N227_9BACT</name>
<comment type="caution">
    <text evidence="1">The sequence shown here is derived from an EMBL/GenBank/DDBJ whole genome shotgun (WGS) entry which is preliminary data.</text>
</comment>
<accession>L1N227</accession>